<keyword evidence="4" id="KW-0175">Coiled coil</keyword>
<dbReference type="GO" id="GO:0006457">
    <property type="term" value="P:protein folding"/>
    <property type="evidence" value="ECO:0007669"/>
    <property type="project" value="InterPro"/>
</dbReference>
<keyword evidence="3" id="KW-0143">Chaperone</keyword>
<dbReference type="FunFam" id="1.10.287.370:FF:000001">
    <property type="entry name" value="Prefoldin subunit 3"/>
    <property type="match status" value="1"/>
</dbReference>
<reference evidence="6" key="1">
    <citation type="submission" date="2023-10" db="EMBL/GenBank/DDBJ databases">
        <authorList>
            <person name="Guldener U."/>
        </authorList>
    </citation>
    <scope>NUCLEOTIDE SEQUENCE</scope>
    <source>
        <strain evidence="6">Mp4</strain>
    </source>
</reference>
<evidence type="ECO:0000256" key="2">
    <source>
        <dbReference type="ARBA" id="ARBA00011695"/>
    </source>
</evidence>
<dbReference type="PANTHER" id="PTHR12409:SF0">
    <property type="entry name" value="PREFOLDIN SUBUNIT 3"/>
    <property type="match status" value="1"/>
</dbReference>
<dbReference type="Pfam" id="PF03162">
    <property type="entry name" value="Y_phosphatase2"/>
    <property type="match status" value="1"/>
</dbReference>
<keyword evidence="7" id="KW-1185">Reference proteome</keyword>
<comment type="similarity">
    <text evidence="1">Belongs to the prefoldin subunit alpha family.</text>
</comment>
<dbReference type="AlphaFoldDB" id="A0AAJ4XS51"/>
<feature type="coiled-coil region" evidence="4">
    <location>
        <begin position="150"/>
        <end position="177"/>
    </location>
</feature>
<dbReference type="GO" id="GO:0016272">
    <property type="term" value="C:prefoldin complex"/>
    <property type="evidence" value="ECO:0007669"/>
    <property type="project" value="InterPro"/>
</dbReference>
<dbReference type="GO" id="GO:0005737">
    <property type="term" value="C:cytoplasm"/>
    <property type="evidence" value="ECO:0007669"/>
    <property type="project" value="UniProtKB-ARBA"/>
</dbReference>
<proteinExistence type="inferred from homology"/>
<feature type="region of interest" description="Disordered" evidence="5">
    <location>
        <begin position="315"/>
        <end position="398"/>
    </location>
</feature>
<feature type="compositionally biased region" description="Polar residues" evidence="5">
    <location>
        <begin position="14"/>
        <end position="24"/>
    </location>
</feature>
<protein>
    <submittedName>
        <fullName evidence="6">Related to prefoldin subunit 3</fullName>
    </submittedName>
</protein>
<evidence type="ECO:0000313" key="6">
    <source>
        <dbReference type="EMBL" id="SNX86093.1"/>
    </source>
</evidence>
<evidence type="ECO:0000256" key="5">
    <source>
        <dbReference type="SAM" id="MobiDB-lite"/>
    </source>
</evidence>
<dbReference type="GO" id="GO:0016791">
    <property type="term" value="F:phosphatase activity"/>
    <property type="evidence" value="ECO:0007669"/>
    <property type="project" value="InterPro"/>
</dbReference>
<feature type="region of interest" description="Disordered" evidence="5">
    <location>
        <begin position="1"/>
        <end position="28"/>
    </location>
</feature>
<dbReference type="GO" id="GO:0007017">
    <property type="term" value="P:microtubule-based process"/>
    <property type="evidence" value="ECO:0007669"/>
    <property type="project" value="TreeGrafter"/>
</dbReference>
<dbReference type="Gene3D" id="1.10.287.370">
    <property type="match status" value="1"/>
</dbReference>
<dbReference type="PRINTS" id="PR01911">
    <property type="entry name" value="PFDSPHPHTASE"/>
</dbReference>
<dbReference type="InterPro" id="IPR016655">
    <property type="entry name" value="PFD3"/>
</dbReference>
<gene>
    <name evidence="6" type="ORF">MEPE_04802</name>
</gene>
<sequence length="514" mass="56900">MSSSSSSTAAIAGPSQTRLETNSRGIPHAPFISNVQEYLGGPDEDVEPTLKKFQETMSKYKFMELNTAQRRRGLEDKIPDIRKTLQMVHFLKSKKDDPQADSIQTTFELNDTLFAKARLDPVHTVHLWLGANVMLEYPLDEAISLLTSKLAGAEKSLASSKEDLDFLREQITIMEVNTARVHNWDVKRRRERREQLERQGLTDQDHDEEILSKQTQAPGLGSRWLSDDGDMDEKKSSRKDVDKEETEEESRNKLLLSNGKTREVEAKGDLVGVEPLTTSWAQRTAKGVSAEEIVVNRAKNDDSWSSTTRSIVASAAGSATPNAREHGQTGAVTLSANSGGDGKREAAAAATVSSGIATPTTTTTTTSSTNMSNNDPPANNHPQHHTQLRPPPSSELPSSLSIAINNTNTNTNMTTSDLISSTTLIVPPLNFSMVSRGIYRSGHPNERNFEFLRRLHLKSVLYLGTEEYRSNMTTWTRSQNIQTFHLGLAINKEPTAEMDQADVEVTGLESYKYL</sequence>
<evidence type="ECO:0000313" key="7">
    <source>
        <dbReference type="Proteomes" id="UP001294444"/>
    </source>
</evidence>
<dbReference type="SUPFAM" id="SSF46579">
    <property type="entry name" value="Prefoldin"/>
    <property type="match status" value="1"/>
</dbReference>
<comment type="subunit">
    <text evidence="2">Heterohexamer of two PFD-alpha type and four PFD-beta type subunits.</text>
</comment>
<comment type="caution">
    <text evidence="6">The sequence shown here is derived from an EMBL/GenBank/DDBJ whole genome shotgun (WGS) entry which is preliminary data.</text>
</comment>
<dbReference type="InterPro" id="IPR009053">
    <property type="entry name" value="Prefoldin"/>
</dbReference>
<dbReference type="InterPro" id="IPR004127">
    <property type="entry name" value="Prefoldin_subunit_alpha"/>
</dbReference>
<feature type="compositionally biased region" description="Low complexity" evidence="5">
    <location>
        <begin position="358"/>
        <end position="377"/>
    </location>
</feature>
<evidence type="ECO:0000256" key="3">
    <source>
        <dbReference type="ARBA" id="ARBA00023186"/>
    </source>
</evidence>
<evidence type="ECO:0000256" key="4">
    <source>
        <dbReference type="SAM" id="Coils"/>
    </source>
</evidence>
<name>A0AAJ4XS51_9BASI</name>
<dbReference type="GO" id="GO:0015631">
    <property type="term" value="F:tubulin binding"/>
    <property type="evidence" value="ECO:0007669"/>
    <property type="project" value="TreeGrafter"/>
</dbReference>
<organism evidence="6 7">
    <name type="scientific">Melanopsichium pennsylvanicum</name>
    <dbReference type="NCBI Taxonomy" id="63383"/>
    <lineage>
        <taxon>Eukaryota</taxon>
        <taxon>Fungi</taxon>
        <taxon>Dikarya</taxon>
        <taxon>Basidiomycota</taxon>
        <taxon>Ustilaginomycotina</taxon>
        <taxon>Ustilaginomycetes</taxon>
        <taxon>Ustilaginales</taxon>
        <taxon>Ustilaginaceae</taxon>
        <taxon>Melanopsichium</taxon>
    </lineage>
</organism>
<feature type="compositionally biased region" description="Basic and acidic residues" evidence="5">
    <location>
        <begin position="232"/>
        <end position="242"/>
    </location>
</feature>
<accession>A0AAJ4XS51</accession>
<dbReference type="InterPro" id="IPR004861">
    <property type="entry name" value="Siw14-like"/>
</dbReference>
<dbReference type="InterPro" id="IPR029021">
    <property type="entry name" value="Prot-tyrosine_phosphatase-like"/>
</dbReference>
<dbReference type="Pfam" id="PF02996">
    <property type="entry name" value="Prefoldin"/>
    <property type="match status" value="1"/>
</dbReference>
<dbReference type="GO" id="GO:0007021">
    <property type="term" value="P:tubulin complex assembly"/>
    <property type="evidence" value="ECO:0007669"/>
    <property type="project" value="TreeGrafter"/>
</dbReference>
<dbReference type="Proteomes" id="UP001294444">
    <property type="component" value="Unassembled WGS sequence"/>
</dbReference>
<dbReference type="SUPFAM" id="SSF52799">
    <property type="entry name" value="(Phosphotyrosine protein) phosphatases II"/>
    <property type="match status" value="1"/>
</dbReference>
<dbReference type="Gene3D" id="3.90.190.10">
    <property type="entry name" value="Protein tyrosine phosphatase superfamily"/>
    <property type="match status" value="1"/>
</dbReference>
<dbReference type="EMBL" id="OAPG01000012">
    <property type="protein sequence ID" value="SNX86093.1"/>
    <property type="molecule type" value="Genomic_DNA"/>
</dbReference>
<feature type="region of interest" description="Disordered" evidence="5">
    <location>
        <begin position="195"/>
        <end position="260"/>
    </location>
</feature>
<dbReference type="PANTHER" id="PTHR12409">
    <property type="entry name" value="PREFOLDIN SUBUNIT 3"/>
    <property type="match status" value="1"/>
</dbReference>
<evidence type="ECO:0000256" key="1">
    <source>
        <dbReference type="ARBA" id="ARBA00010048"/>
    </source>
</evidence>
<dbReference type="CDD" id="cd23156">
    <property type="entry name" value="Prefoldin_3"/>
    <property type="match status" value="1"/>
</dbReference>
<dbReference type="InterPro" id="IPR020428">
    <property type="entry name" value="PFA-DSPs"/>
</dbReference>